<dbReference type="AlphaFoldDB" id="A0A7J6X0M4"/>
<sequence>MREFWAVKQLKQGKKSFWYPYIRELDENEVGDNLSWNHDFYGQKLNWITSLGALQRSMMILVGQWNNVVGL</sequence>
<name>A0A7J6X0M4_THATH</name>
<dbReference type="EMBL" id="JABWDY010008259">
    <property type="protein sequence ID" value="KAF5202328.1"/>
    <property type="molecule type" value="Genomic_DNA"/>
</dbReference>
<organism evidence="1 2">
    <name type="scientific">Thalictrum thalictroides</name>
    <name type="common">Rue-anemone</name>
    <name type="synonym">Anemone thalictroides</name>
    <dbReference type="NCBI Taxonomy" id="46969"/>
    <lineage>
        <taxon>Eukaryota</taxon>
        <taxon>Viridiplantae</taxon>
        <taxon>Streptophyta</taxon>
        <taxon>Embryophyta</taxon>
        <taxon>Tracheophyta</taxon>
        <taxon>Spermatophyta</taxon>
        <taxon>Magnoliopsida</taxon>
        <taxon>Ranunculales</taxon>
        <taxon>Ranunculaceae</taxon>
        <taxon>Thalictroideae</taxon>
        <taxon>Thalictrum</taxon>
    </lineage>
</organism>
<accession>A0A7J6X0M4</accession>
<comment type="caution">
    <text evidence="1">The sequence shown here is derived from an EMBL/GenBank/DDBJ whole genome shotgun (WGS) entry which is preliminary data.</text>
</comment>
<reference evidence="1 2" key="1">
    <citation type="submission" date="2020-06" db="EMBL/GenBank/DDBJ databases">
        <title>Transcriptomic and genomic resources for Thalictrum thalictroides and T. hernandezii: Facilitating candidate gene discovery in an emerging model plant lineage.</title>
        <authorList>
            <person name="Arias T."/>
            <person name="Riano-Pachon D.M."/>
            <person name="Di Stilio V.S."/>
        </authorList>
    </citation>
    <scope>NUCLEOTIDE SEQUENCE [LARGE SCALE GENOMIC DNA]</scope>
    <source>
        <strain evidence="2">cv. WT478/WT964</strain>
        <tissue evidence="1">Leaves</tissue>
    </source>
</reference>
<gene>
    <name evidence="1" type="ORF">FRX31_008084</name>
</gene>
<evidence type="ECO:0000313" key="2">
    <source>
        <dbReference type="Proteomes" id="UP000554482"/>
    </source>
</evidence>
<protein>
    <submittedName>
        <fullName evidence="1">Uncharacterized protein</fullName>
    </submittedName>
</protein>
<dbReference type="Proteomes" id="UP000554482">
    <property type="component" value="Unassembled WGS sequence"/>
</dbReference>
<keyword evidence="2" id="KW-1185">Reference proteome</keyword>
<evidence type="ECO:0000313" key="1">
    <source>
        <dbReference type="EMBL" id="KAF5202328.1"/>
    </source>
</evidence>
<proteinExistence type="predicted"/>